<dbReference type="SMART" id="SM00318">
    <property type="entry name" value="SNc"/>
    <property type="match status" value="1"/>
</dbReference>
<name>A0ABU9ZGR8_9HYPH</name>
<dbReference type="EMBL" id="JAQYXL010000001">
    <property type="protein sequence ID" value="MEN3230491.1"/>
    <property type="molecule type" value="Genomic_DNA"/>
</dbReference>
<accession>A0ABU9ZGR8</accession>
<comment type="caution">
    <text evidence="2">The sequence shown here is derived from an EMBL/GenBank/DDBJ whole genome shotgun (WGS) entry which is preliminary data.</text>
</comment>
<dbReference type="Gene3D" id="2.40.50.90">
    <property type="match status" value="1"/>
</dbReference>
<evidence type="ECO:0000313" key="2">
    <source>
        <dbReference type="EMBL" id="MEN3230491.1"/>
    </source>
</evidence>
<proteinExistence type="predicted"/>
<dbReference type="InterPro" id="IPR016071">
    <property type="entry name" value="Staphylococal_nuclease_OB-fold"/>
</dbReference>
<evidence type="ECO:0000259" key="1">
    <source>
        <dbReference type="SMART" id="SM00318"/>
    </source>
</evidence>
<organism evidence="2 3">
    <name type="scientific">Methylorubrum rhodesianum</name>
    <dbReference type="NCBI Taxonomy" id="29427"/>
    <lineage>
        <taxon>Bacteria</taxon>
        <taxon>Pseudomonadati</taxon>
        <taxon>Pseudomonadota</taxon>
        <taxon>Alphaproteobacteria</taxon>
        <taxon>Hyphomicrobiales</taxon>
        <taxon>Methylobacteriaceae</taxon>
        <taxon>Methylorubrum</taxon>
    </lineage>
</organism>
<sequence length="202" mass="21387">MASALHTQDDQTFTFAAECKMRATMLIGMSLVAVLGPAAAWSGEALNGRATVIDGDTLNVRGKVIGLFGIAAPRLKQACLNGSGQGYPCGTISAQALAAHLGVATIACETKEPDQHGRILAICRKGGEDLGAWMSRHGHAVADRRISAAYVPDETMAWAKRWGIWAGVFDDPMSRQRTPYPAANHLVIAQPDGSSTTSSVRR</sequence>
<protein>
    <submittedName>
        <fullName evidence="2">Thermonuclease family protein</fullName>
    </submittedName>
</protein>
<dbReference type="RefSeq" id="WP_312034906.1">
    <property type="nucleotide sequence ID" value="NZ_JACWCW010000125.1"/>
</dbReference>
<keyword evidence="3" id="KW-1185">Reference proteome</keyword>
<dbReference type="Proteomes" id="UP001404845">
    <property type="component" value="Unassembled WGS sequence"/>
</dbReference>
<dbReference type="SUPFAM" id="SSF50199">
    <property type="entry name" value="Staphylococcal nuclease"/>
    <property type="match status" value="1"/>
</dbReference>
<feature type="domain" description="TNase-like" evidence="1">
    <location>
        <begin position="44"/>
        <end position="167"/>
    </location>
</feature>
<reference evidence="2 3" key="1">
    <citation type="journal article" date="2023" name="PLoS ONE">
        <title>Complete genome assembly of Hawai'i environmental nontuberculous mycobacteria reveals unexpected co-isolation with methylobacteria.</title>
        <authorList>
            <person name="Hendrix J."/>
            <person name="Epperson L.E."/>
            <person name="Tong E.I."/>
            <person name="Chan Y.L."/>
            <person name="Hasan N.A."/>
            <person name="Dawrs S.N."/>
            <person name="Norton G.J."/>
            <person name="Virdi R."/>
            <person name="Crooks J.L."/>
            <person name="Chan E.D."/>
            <person name="Honda J.R."/>
            <person name="Strong M."/>
        </authorList>
    </citation>
    <scope>NUCLEOTIDE SEQUENCE [LARGE SCALE GENOMIC DNA]</scope>
    <source>
        <strain evidence="2 3">NJH_HI01</strain>
    </source>
</reference>
<gene>
    <name evidence="2" type="ORF">PUR21_23180</name>
</gene>
<evidence type="ECO:0000313" key="3">
    <source>
        <dbReference type="Proteomes" id="UP001404845"/>
    </source>
</evidence>
<dbReference type="InterPro" id="IPR035437">
    <property type="entry name" value="SNase_OB-fold_sf"/>
</dbReference>